<keyword evidence="11" id="KW-0175">Coiled coil</keyword>
<evidence type="ECO:0000256" key="9">
    <source>
        <dbReference type="HAMAP-Rule" id="MF_01125"/>
    </source>
</evidence>
<keyword evidence="9 10" id="KW-0547">Nucleotide-binding</keyword>
<evidence type="ECO:0000259" key="14">
    <source>
        <dbReference type="PROSITE" id="PS52039"/>
    </source>
</evidence>
<evidence type="ECO:0000256" key="6">
    <source>
        <dbReference type="ARBA" id="ARBA00023125"/>
    </source>
</evidence>
<dbReference type="HAMAP" id="MF_01125">
    <property type="entry name" value="Reverse_gyrase"/>
    <property type="match status" value="1"/>
</dbReference>
<keyword evidence="9 10" id="KW-0067">ATP-binding</keyword>
<dbReference type="InterPro" id="IPR023405">
    <property type="entry name" value="Topo_IA_core_domain"/>
</dbReference>
<comment type="miscellaneous">
    <text evidence="9">This enzyme is the only unique feature of hyperthermophilic bacteria/archaea known and seems to be essential for adaptation to life at high temperatures. It may play a role in stabilization of DNA at high temperatures.</text>
</comment>
<comment type="similarity">
    <text evidence="8 9">In the N-terminal section; belongs to the DEAD box helicase family. DDVD subfamily.</text>
</comment>
<dbReference type="GO" id="GO:0005524">
    <property type="term" value="F:ATP binding"/>
    <property type="evidence" value="ECO:0007669"/>
    <property type="project" value="UniProtKB-UniRule"/>
</dbReference>
<dbReference type="InterPro" id="IPR003602">
    <property type="entry name" value="Topo_IA_DNA-bd_dom"/>
</dbReference>
<dbReference type="Gene3D" id="1.10.290.10">
    <property type="entry name" value="Topoisomerase I, domain 4"/>
    <property type="match status" value="1"/>
</dbReference>
<name>A0A7J3M2U9_ARCFL</name>
<dbReference type="SMART" id="SM00382">
    <property type="entry name" value="AAA"/>
    <property type="match status" value="1"/>
</dbReference>
<reference evidence="15" key="1">
    <citation type="journal article" date="2020" name="mSystems">
        <title>Genome- and Community-Level Interaction Insights into Carbon Utilization and Element Cycling Functions of Hydrothermarchaeota in Hydrothermal Sediment.</title>
        <authorList>
            <person name="Zhou Z."/>
            <person name="Liu Y."/>
            <person name="Xu W."/>
            <person name="Pan J."/>
            <person name="Luo Z.H."/>
            <person name="Li M."/>
        </authorList>
    </citation>
    <scope>NUCLEOTIDE SEQUENCE [LARGE SCALE GENOMIC DNA]</scope>
    <source>
        <strain evidence="15">SpSt-587</strain>
    </source>
</reference>
<dbReference type="Gene3D" id="1.10.460.10">
    <property type="entry name" value="Topoisomerase I, domain 2"/>
    <property type="match status" value="1"/>
</dbReference>
<keyword evidence="9 15" id="KW-0378">Hydrolase</keyword>
<dbReference type="CDD" id="cd17924">
    <property type="entry name" value="DDXDc_reverse_gyrase"/>
    <property type="match status" value="1"/>
</dbReference>
<dbReference type="Gene3D" id="3.30.56.120">
    <property type="match status" value="1"/>
</dbReference>
<gene>
    <name evidence="9 15" type="primary">rgy</name>
    <name evidence="15" type="ORF">ENT52_05275</name>
</gene>
<dbReference type="PROSITE" id="PS50880">
    <property type="entry name" value="TOPRIM"/>
    <property type="match status" value="1"/>
</dbReference>
<dbReference type="GO" id="GO:0008270">
    <property type="term" value="F:zinc ion binding"/>
    <property type="evidence" value="ECO:0007669"/>
    <property type="project" value="UniProtKB-UniRule"/>
</dbReference>
<evidence type="ECO:0000256" key="11">
    <source>
        <dbReference type="SAM" id="Coils"/>
    </source>
</evidence>
<feature type="coiled-coil region" evidence="11">
    <location>
        <begin position="374"/>
        <end position="401"/>
    </location>
</feature>
<keyword evidence="9 10" id="KW-0479">Metal-binding</keyword>
<dbReference type="Gene3D" id="2.60.510.20">
    <property type="match status" value="1"/>
</dbReference>
<evidence type="ECO:0000313" key="15">
    <source>
        <dbReference type="EMBL" id="HGT83119.1"/>
    </source>
</evidence>
<comment type="caution">
    <text evidence="15">The sequence shown here is derived from an EMBL/GenBank/DDBJ whole genome shotgun (WGS) entry which is preliminary data.</text>
</comment>
<evidence type="ECO:0000256" key="1">
    <source>
        <dbReference type="ARBA" id="ARBA00004496"/>
    </source>
</evidence>
<dbReference type="SMART" id="SM00437">
    <property type="entry name" value="TOP1Ac"/>
    <property type="match status" value="1"/>
</dbReference>
<keyword evidence="6 9" id="KW-0238">DNA-binding</keyword>
<dbReference type="GO" id="GO:0160097">
    <property type="term" value="F:reverse gyrase activity"/>
    <property type="evidence" value="ECO:0007669"/>
    <property type="project" value="UniProtKB-UniRule"/>
</dbReference>
<feature type="coiled-coil region" evidence="11">
    <location>
        <begin position="462"/>
        <end position="489"/>
    </location>
</feature>
<comment type="function">
    <text evidence="10">Modifies the topological state of DNA by introducing positive supercoils in an ATP-dependent process, increasing the linking number in steps of +1. Binds to single-stranded DNA, transiently cleaves and then rejoins the ends, introducing a positive supercoil in the process. The scissile phosphodiester is attacked by the catalytic tyrosine of the enzyme, resulting in the formation of a DNA-(5'-phosphotyrosyl)-enzyme intermediate. Involved in rewinding DNA strands in regions of the chromosome that have opened up to allow replication, transcription, DNA repair and/or for DNA protection.</text>
</comment>
<dbReference type="Pfam" id="PF01751">
    <property type="entry name" value="Toprim"/>
    <property type="match status" value="1"/>
</dbReference>
<feature type="domain" description="Topo IA-type catalytic" evidence="14">
    <location>
        <begin position="655"/>
        <end position="1034"/>
    </location>
</feature>
<dbReference type="CDD" id="cd00186">
    <property type="entry name" value="TOP1Ac"/>
    <property type="match status" value="1"/>
</dbReference>
<keyword evidence="7 9" id="KW-0413">Isomerase</keyword>
<dbReference type="GO" id="GO:0003677">
    <property type="term" value="F:DNA binding"/>
    <property type="evidence" value="ECO:0007669"/>
    <property type="project" value="UniProtKB-UniRule"/>
</dbReference>
<evidence type="ECO:0000259" key="12">
    <source>
        <dbReference type="PROSITE" id="PS50880"/>
    </source>
</evidence>
<comment type="subcellular location">
    <subcellularLocation>
        <location evidence="1 9">Cytoplasm</location>
    </subcellularLocation>
</comment>
<dbReference type="PROSITE" id="PS51192">
    <property type="entry name" value="HELICASE_ATP_BIND_1"/>
    <property type="match status" value="1"/>
</dbReference>
<dbReference type="InterPro" id="IPR014001">
    <property type="entry name" value="Helicase_ATP-bd"/>
</dbReference>
<evidence type="ECO:0000256" key="5">
    <source>
        <dbReference type="ARBA" id="ARBA00023029"/>
    </source>
</evidence>
<dbReference type="PROSITE" id="PS52039">
    <property type="entry name" value="TOPO_IA_2"/>
    <property type="match status" value="1"/>
</dbReference>
<dbReference type="AlphaFoldDB" id="A0A7J3M2U9"/>
<dbReference type="GO" id="GO:0008094">
    <property type="term" value="F:ATP-dependent activity, acting on DNA"/>
    <property type="evidence" value="ECO:0007669"/>
    <property type="project" value="UniProtKB-UniRule"/>
</dbReference>
<sequence length="1034" mass="118973">MVLIYEDLCPICGKDLSFEEIEKGICLTEKKKICEELGFEFESFFEKCVAPLREIQRMWAKRILRGESFSLVAPTGIGKTSFGLSMALFLATKGKKSYVIFPTSLLVKQAVSTLKLFAEKLKLDAGFNEIKNISIGFYYSEVKKDEFVENLRNFDIIITTSQFLAKNFEMLKDFRFHFIFVDDVDAVLKSSKNVDRILQVLAREEKGVLVVSTATAKVGRKAELFRKVLNFSIGSSQFYLRNIEDVIANGASLGEILTKLGKGGIIYARSIEECEKLYENLKDFRVGIVTSKDSKDFELFLKGEIDHLIGTAHHYGALVRGIDLPEKVRFAVFIGCPVHGIKVEDIDRVSPSMLKILAHLYRDDERIEKFIPKLRFVEKVSEELRKALKEVMTEKEVLVKDAVVRKGEIIFPDVRTYLQASGRTSRLTVSGLTKGASFVFESDEEILRAFIERAKIFDLSFKSFSEIDLERLRKEIDESREVRREVKLIKPALFIVESPTKAKQIARFFGKPGIRFIDSVPVYEVPTENYLLLITATLGHITDLVTNRGFHGVEGFTPIYTTIKRCKNCGTQFTESTCPKCKGNEFEDSRRIISTLRKVAEEAEVVIIGTDPDAEGEKICWDLRCLLCGEIKRAEFHEVTKRAIVSALKELKQPNLNLVKSQILRRIEDRWIGFELSQKLQNNFGRKNLSAGRAQTPVLGWIIDRYRESRKKKTIAVLQDLDITLELETSEKELNVKVELIEQRVEKRTPLPPYTTNSLLFDANAILKISTKQTMQIAQDLFENGLITYHRTDSTRVSEVGMNIAKEFLGEHFQGREWFSEGAHECIRPTRAIDRNSLERLIYEQILVVENFTWMHFALYDLIFRRFMASQCRDFEVTVKKFRIYVNGKEFEEERIVNANGKAYDLFKSVWVRKDLNPGIYRTKVEIRKVPVASLLTQAELIKLMKERGIGRPSTYATIVDKLFSRNYVIEKNGKLIPTKDGIEVYEYLVANYERFISENRTKALEEKMDAIERGEMDYLEALKELYEEIKLIR</sequence>
<dbReference type="SMART" id="SM00487">
    <property type="entry name" value="DEXDc"/>
    <property type="match status" value="1"/>
</dbReference>
<dbReference type="NCBIfam" id="TIGR01054">
    <property type="entry name" value="rgy"/>
    <property type="match status" value="1"/>
</dbReference>
<dbReference type="GO" id="GO:0016787">
    <property type="term" value="F:hydrolase activity"/>
    <property type="evidence" value="ECO:0007669"/>
    <property type="project" value="UniProtKB-KW"/>
</dbReference>
<dbReference type="InterPro" id="IPR013497">
    <property type="entry name" value="Topo_IA_cen"/>
</dbReference>
<accession>A0A7J3M2U9</accession>
<keyword evidence="5 9" id="KW-0799">Topoisomerase</keyword>
<dbReference type="SMART" id="SM00493">
    <property type="entry name" value="TOPRIM"/>
    <property type="match status" value="1"/>
</dbReference>
<dbReference type="InterPro" id="IPR003593">
    <property type="entry name" value="AAA+_ATPase"/>
</dbReference>
<evidence type="ECO:0000256" key="10">
    <source>
        <dbReference type="RuleBase" id="RU004026"/>
    </source>
</evidence>
<comment type="catalytic activity">
    <reaction evidence="9 10">
        <text>ATP + H2O = ADP + phosphate + H(+)</text>
        <dbReference type="Rhea" id="RHEA:13065"/>
        <dbReference type="ChEBI" id="CHEBI:15377"/>
        <dbReference type="ChEBI" id="CHEBI:15378"/>
        <dbReference type="ChEBI" id="CHEBI:30616"/>
        <dbReference type="ChEBI" id="CHEBI:43474"/>
        <dbReference type="ChEBI" id="CHEBI:456216"/>
    </reaction>
</comment>
<dbReference type="Gene3D" id="3.40.50.300">
    <property type="entry name" value="P-loop containing nucleotide triphosphate hydrolases"/>
    <property type="match status" value="2"/>
</dbReference>
<dbReference type="SUPFAM" id="SSF56712">
    <property type="entry name" value="Prokaryotic type I DNA topoisomerase"/>
    <property type="match status" value="1"/>
</dbReference>
<protein>
    <recommendedName>
        <fullName evidence="9 10">Reverse gyrase</fullName>
        <ecNumber evidence="9">5.6.2.-</ecNumber>
    </recommendedName>
</protein>
<dbReference type="CDD" id="cd18798">
    <property type="entry name" value="SF2_C_reverse_gyrase"/>
    <property type="match status" value="1"/>
</dbReference>
<evidence type="ECO:0000256" key="4">
    <source>
        <dbReference type="ARBA" id="ARBA00022833"/>
    </source>
</evidence>
<dbReference type="SMART" id="SM00436">
    <property type="entry name" value="TOP1Bc"/>
    <property type="match status" value="1"/>
</dbReference>
<dbReference type="InterPro" id="IPR013826">
    <property type="entry name" value="Topo_IA_cen_sub3"/>
</dbReference>
<evidence type="ECO:0000256" key="8">
    <source>
        <dbReference type="ARBA" id="ARBA00043976"/>
    </source>
</evidence>
<dbReference type="InterPro" id="IPR006171">
    <property type="entry name" value="TOPRIM_dom"/>
</dbReference>
<comment type="similarity">
    <text evidence="9">In the C-terminal section; belongs to the type IA topoisomerase family.</text>
</comment>
<dbReference type="InterPro" id="IPR027417">
    <property type="entry name" value="P-loop_NTPase"/>
</dbReference>
<comment type="domain">
    <text evidence="9">Introduction of positive supercoils requires the cooperation of both domains. The helicase-like domain probably does not directly unwind DNA, but more likely acts by driving ATP-dependent conformational changes within the whole enzyme. A beta hairpin in the 'latch' region of the N-terminal domain plays a regulatory role in the enzyme, repressing topoisomerase activity in the absence of ATP and preventing the enzyme from acting as an ATP-independent relaxing enzyme; it also helps to coordinate nucleotide hydrolysis by the ATPase domain with the supercoiling activity of the topoisomerase domain.</text>
</comment>
<dbReference type="InterPro" id="IPR005736">
    <property type="entry name" value="Reverse_gyrase"/>
</dbReference>
<dbReference type="EMBL" id="DSYZ01000098">
    <property type="protein sequence ID" value="HGT83119.1"/>
    <property type="molecule type" value="Genomic_DNA"/>
</dbReference>
<feature type="active site" description="O-(5'-phospho-DNA)-tyrosine intermediate" evidence="9">
    <location>
        <position position="789"/>
    </location>
</feature>
<evidence type="ECO:0000259" key="13">
    <source>
        <dbReference type="PROSITE" id="PS51192"/>
    </source>
</evidence>
<dbReference type="PANTHER" id="PTHR43505">
    <property type="entry name" value="REVERSE GYRASE"/>
    <property type="match status" value="1"/>
</dbReference>
<keyword evidence="4 9" id="KW-0862">Zinc</keyword>
<organism evidence="15">
    <name type="scientific">Archaeoglobus fulgidus</name>
    <dbReference type="NCBI Taxonomy" id="2234"/>
    <lineage>
        <taxon>Archaea</taxon>
        <taxon>Methanobacteriati</taxon>
        <taxon>Methanobacteriota</taxon>
        <taxon>Archaeoglobi</taxon>
        <taxon>Archaeoglobales</taxon>
        <taxon>Archaeoglobaceae</taxon>
        <taxon>Archaeoglobus</taxon>
    </lineage>
</organism>
<dbReference type="Pfam" id="PF00270">
    <property type="entry name" value="DEAD"/>
    <property type="match status" value="1"/>
</dbReference>
<comment type="function">
    <text evidence="9">Modifies the topological state of DNA by introducing positive supercoils in an ATP-dependent process, increasing the linking number in steps of +1. Binds to single-stranded DNA, transiently cleaves and then rejoins the ends, introducing a positive supercoil in the process. The scissile phosphodiester is attacked by the catalytic tyrosine of the enzyme, resulting in the formation of a DNA-(5'-phosphotyrosyl)-enzyme intermediate. Probably involved in rewinding DNA strands in regions of the chromosome that have opened up to allow replication, transcription, DNA repair and/or for DNA protection.</text>
</comment>
<comment type="subunit">
    <text evidence="9">Monomer.</text>
</comment>
<dbReference type="InterPro" id="IPR003601">
    <property type="entry name" value="Topo_IA_2"/>
</dbReference>
<evidence type="ECO:0000256" key="7">
    <source>
        <dbReference type="ARBA" id="ARBA00023235"/>
    </source>
</evidence>
<evidence type="ECO:0000256" key="3">
    <source>
        <dbReference type="ARBA" id="ARBA00022771"/>
    </source>
</evidence>
<dbReference type="GO" id="GO:0006265">
    <property type="term" value="P:DNA topological change"/>
    <property type="evidence" value="ECO:0007669"/>
    <property type="project" value="UniProtKB-UniRule"/>
</dbReference>
<dbReference type="Gene3D" id="2.20.20.30">
    <property type="entry name" value="reverse gyrase domain"/>
    <property type="match status" value="1"/>
</dbReference>
<keyword evidence="3 9" id="KW-0863">Zinc-finger</keyword>
<proteinExistence type="inferred from homology"/>
<feature type="region of interest" description="Topoisomerase I" evidence="9">
    <location>
        <begin position="487"/>
        <end position="1034"/>
    </location>
</feature>
<feature type="domain" description="Helicase ATP-binding" evidence="13">
    <location>
        <begin position="60"/>
        <end position="234"/>
    </location>
</feature>
<dbReference type="Pfam" id="PF01131">
    <property type="entry name" value="Topoisom_bac"/>
    <property type="match status" value="1"/>
</dbReference>
<dbReference type="Gene3D" id="3.40.50.140">
    <property type="match status" value="1"/>
</dbReference>
<dbReference type="GO" id="GO:0006260">
    <property type="term" value="P:DNA replication"/>
    <property type="evidence" value="ECO:0007669"/>
    <property type="project" value="UniProtKB-UniRule"/>
</dbReference>
<dbReference type="PANTHER" id="PTHR43505:SF1">
    <property type="entry name" value="REVERSE GYRASE"/>
    <property type="match status" value="1"/>
</dbReference>
<feature type="domain" description="Toprim" evidence="12">
    <location>
        <begin position="491"/>
        <end position="640"/>
    </location>
</feature>
<dbReference type="EC" id="5.6.2.-" evidence="9"/>
<dbReference type="SUPFAM" id="SSF52540">
    <property type="entry name" value="P-loop containing nucleoside triphosphate hydrolases"/>
    <property type="match status" value="2"/>
</dbReference>
<dbReference type="InterPro" id="IPR013824">
    <property type="entry name" value="Topo_IA_cen_sub1"/>
</dbReference>
<dbReference type="InterPro" id="IPR011545">
    <property type="entry name" value="DEAD/DEAH_box_helicase_dom"/>
</dbReference>
<evidence type="ECO:0000256" key="2">
    <source>
        <dbReference type="ARBA" id="ARBA00022490"/>
    </source>
</evidence>
<keyword evidence="2 9" id="KW-0963">Cytoplasm</keyword>
<comment type="cofactor">
    <cofactor evidence="9">
        <name>Zn(2+)</name>
        <dbReference type="ChEBI" id="CHEBI:29105"/>
    </cofactor>
    <text evidence="9">Binds 1 or 2 zinc ions per subunit.</text>
</comment>
<dbReference type="GO" id="GO:0005737">
    <property type="term" value="C:cytoplasm"/>
    <property type="evidence" value="ECO:0007669"/>
    <property type="project" value="UniProtKB-SubCell"/>
</dbReference>
<dbReference type="PRINTS" id="PR00417">
    <property type="entry name" value="PRTPISMRASEI"/>
</dbReference>
<feature type="binding site" evidence="9">
    <location>
        <position position="56"/>
    </location>
    <ligand>
        <name>ATP</name>
        <dbReference type="ChEBI" id="CHEBI:30616"/>
    </ligand>
</feature>